<name>A0A2W4BW29_9ENTE</name>
<evidence type="ECO:0000259" key="2">
    <source>
        <dbReference type="PROSITE" id="PS50943"/>
    </source>
</evidence>
<keyword evidence="4" id="KW-1185">Reference proteome</keyword>
<dbReference type="PROSITE" id="PS50943">
    <property type="entry name" value="HTH_CROC1"/>
    <property type="match status" value="1"/>
</dbReference>
<sequence length="147" mass="17113">MFAKILTDLRKSQTSLTQNDMAKILGVAKTTYSSYEQGKRMPDMEIQKKIAEYYGVSLDYLHGIKDQEERKYYSLNEKDEKDIQKELEEMMNGLTNDTSLAYMKNGESELSEEDAALLRASMEQTLRLSKELAKKKFTPKKYRNTKE</sequence>
<comment type="caution">
    <text evidence="3">The sequence shown here is derived from an EMBL/GenBank/DDBJ whole genome shotgun (WGS) entry which is preliminary data.</text>
</comment>
<dbReference type="Proteomes" id="UP000249828">
    <property type="component" value="Unassembled WGS sequence"/>
</dbReference>
<evidence type="ECO:0000313" key="4">
    <source>
        <dbReference type="Proteomes" id="UP000249828"/>
    </source>
</evidence>
<accession>A0A2W4BW29</accession>
<feature type="domain" description="HTH cro/C1-type" evidence="2">
    <location>
        <begin position="6"/>
        <end position="61"/>
    </location>
</feature>
<dbReference type="AlphaFoldDB" id="A0A2W4BW29"/>
<evidence type="ECO:0000256" key="1">
    <source>
        <dbReference type="ARBA" id="ARBA00023125"/>
    </source>
</evidence>
<reference evidence="3 4" key="1">
    <citation type="submission" date="2017-11" db="EMBL/GenBank/DDBJ databases">
        <title>Draft genome sequence of Enterococcus plantarum TRW2 strain isolated from lettuce.</title>
        <authorList>
            <person name="Kim E.B."/>
            <person name="Marco M.L."/>
            <person name="Williams T.R."/>
            <person name="You I.H."/>
        </authorList>
    </citation>
    <scope>NUCLEOTIDE SEQUENCE [LARGE SCALE GENOMIC DNA]</scope>
    <source>
        <strain evidence="3 4">TRW2</strain>
    </source>
</reference>
<dbReference type="SUPFAM" id="SSF47413">
    <property type="entry name" value="lambda repressor-like DNA-binding domains"/>
    <property type="match status" value="1"/>
</dbReference>
<dbReference type="InterPro" id="IPR001387">
    <property type="entry name" value="Cro/C1-type_HTH"/>
</dbReference>
<gene>
    <name evidence="3" type="ORF">CI088_00070</name>
</gene>
<evidence type="ECO:0000313" key="3">
    <source>
        <dbReference type="EMBL" id="PZL78202.1"/>
    </source>
</evidence>
<dbReference type="PANTHER" id="PTHR46558">
    <property type="entry name" value="TRACRIPTIONAL REGULATORY PROTEIN-RELATED-RELATED"/>
    <property type="match status" value="1"/>
</dbReference>
<dbReference type="GO" id="GO:0003677">
    <property type="term" value="F:DNA binding"/>
    <property type="evidence" value="ECO:0007669"/>
    <property type="project" value="UniProtKB-KW"/>
</dbReference>
<dbReference type="EMBL" id="PIEU01000001">
    <property type="protein sequence ID" value="PZL78202.1"/>
    <property type="molecule type" value="Genomic_DNA"/>
</dbReference>
<dbReference type="RefSeq" id="WP_111246743.1">
    <property type="nucleotide sequence ID" value="NZ_PIEU01000001.1"/>
</dbReference>
<proteinExistence type="predicted"/>
<dbReference type="InterPro" id="IPR010982">
    <property type="entry name" value="Lambda_DNA-bd_dom_sf"/>
</dbReference>
<organism evidence="3 4">
    <name type="scientific">Enterococcus plantarum</name>
    <dbReference type="NCBI Taxonomy" id="1077675"/>
    <lineage>
        <taxon>Bacteria</taxon>
        <taxon>Bacillati</taxon>
        <taxon>Bacillota</taxon>
        <taxon>Bacilli</taxon>
        <taxon>Lactobacillales</taxon>
        <taxon>Enterococcaceae</taxon>
        <taxon>Enterococcus</taxon>
    </lineage>
</organism>
<dbReference type="CDD" id="cd00093">
    <property type="entry name" value="HTH_XRE"/>
    <property type="match status" value="1"/>
</dbReference>
<protein>
    <submittedName>
        <fullName evidence="3">Transcriptional regulator</fullName>
    </submittedName>
</protein>
<dbReference type="Gene3D" id="1.10.260.40">
    <property type="entry name" value="lambda repressor-like DNA-binding domains"/>
    <property type="match status" value="1"/>
</dbReference>
<keyword evidence="1" id="KW-0238">DNA-binding</keyword>
<dbReference type="SMART" id="SM00530">
    <property type="entry name" value="HTH_XRE"/>
    <property type="match status" value="1"/>
</dbReference>
<dbReference type="Pfam" id="PF01381">
    <property type="entry name" value="HTH_3"/>
    <property type="match status" value="1"/>
</dbReference>
<dbReference type="PANTHER" id="PTHR46558:SF14">
    <property type="entry name" value="HTH-TYPE TRANSCRIPTIONAL REGULATOR ANSR"/>
    <property type="match status" value="1"/>
</dbReference>